<dbReference type="GO" id="GO:0016301">
    <property type="term" value="F:kinase activity"/>
    <property type="evidence" value="ECO:0007669"/>
    <property type="project" value="UniProtKB-KW"/>
</dbReference>
<dbReference type="Proteomes" id="UP000051442">
    <property type="component" value="Unassembled WGS sequence"/>
</dbReference>
<keyword evidence="2" id="KW-0418">Kinase</keyword>
<evidence type="ECO:0000313" key="2">
    <source>
        <dbReference type="EMBL" id="KRN25721.1"/>
    </source>
</evidence>
<dbReference type="Pfam" id="PF00480">
    <property type="entry name" value="ROK"/>
    <property type="match status" value="1"/>
</dbReference>
<keyword evidence="2" id="KW-0808">Transferase</keyword>
<comment type="similarity">
    <text evidence="1">Belongs to the ROK (NagC/XylR) family.</text>
</comment>
<dbReference type="Gene3D" id="3.30.420.40">
    <property type="match status" value="2"/>
</dbReference>
<keyword evidence="3" id="KW-1185">Reference proteome</keyword>
<proteinExistence type="inferred from homology"/>
<name>A0A0R2FBE9_9LACO</name>
<dbReference type="InterPro" id="IPR043129">
    <property type="entry name" value="ATPase_NBD"/>
</dbReference>
<dbReference type="AlphaFoldDB" id="A0A0R2FBE9"/>
<dbReference type="PANTHER" id="PTHR18964:SF170">
    <property type="entry name" value="SUGAR KINASE"/>
    <property type="match status" value="1"/>
</dbReference>
<dbReference type="PANTHER" id="PTHR18964">
    <property type="entry name" value="ROK (REPRESSOR, ORF, KINASE) FAMILY"/>
    <property type="match status" value="1"/>
</dbReference>
<organism evidence="2 3">
    <name type="scientific">Secundilactobacillus similis DSM 23365 = JCM 2765</name>
    <dbReference type="NCBI Taxonomy" id="1423804"/>
    <lineage>
        <taxon>Bacteria</taxon>
        <taxon>Bacillati</taxon>
        <taxon>Bacillota</taxon>
        <taxon>Bacilli</taxon>
        <taxon>Lactobacillales</taxon>
        <taxon>Lactobacillaceae</taxon>
        <taxon>Secundilactobacillus</taxon>
    </lineage>
</organism>
<evidence type="ECO:0000256" key="1">
    <source>
        <dbReference type="ARBA" id="ARBA00006479"/>
    </source>
</evidence>
<dbReference type="EMBL" id="AYZM01000061">
    <property type="protein sequence ID" value="KRN25721.1"/>
    <property type="molecule type" value="Genomic_DNA"/>
</dbReference>
<comment type="caution">
    <text evidence="2">The sequence shown here is derived from an EMBL/GenBank/DDBJ whole genome shotgun (WGS) entry which is preliminary data.</text>
</comment>
<sequence>MVMIYLKAGLNMLELKPEDWLLAIDIGGTTVKYAYWQNRQLAGKGRFETPETWTALLLALLKLKQEAPHPIMGVAISLPGSVDTVAGKITGTSAVEYLNGFEIKATLKEAFDVPVTIQNDANCAALAEAWLGNAAGTTSSVLMIIGTGIGGSIVQDGHIWTGHDQFGGEFGYMVMTGQDDTLSELASPVKMANRYNRLTGSPQPVDAHVVFDRSAKGDEVARQCLDEMYHWLSVAAYNLIVSVNPDRLLLGGGISSREDVLFHVKQRVSDLLHRHGAAAIETEIMSCQFQNDANLVGAVYQFLTEVPATAIKDEKGSKK</sequence>
<dbReference type="InterPro" id="IPR000600">
    <property type="entry name" value="ROK"/>
</dbReference>
<dbReference type="PATRIC" id="fig|1423804.4.peg.139"/>
<protein>
    <submittedName>
        <fullName evidence="2">Transcriptional regulator sugar kinase</fullName>
    </submittedName>
</protein>
<gene>
    <name evidence="2" type="ORF">FD14_GL000126</name>
</gene>
<dbReference type="SUPFAM" id="SSF53067">
    <property type="entry name" value="Actin-like ATPase domain"/>
    <property type="match status" value="1"/>
</dbReference>
<evidence type="ECO:0000313" key="3">
    <source>
        <dbReference type="Proteomes" id="UP000051442"/>
    </source>
</evidence>
<accession>A0A0R2FBE9</accession>
<reference evidence="2 3" key="1">
    <citation type="journal article" date="2015" name="Genome Announc.">
        <title>Expanding the biotechnology potential of lactobacilli through comparative genomics of 213 strains and associated genera.</title>
        <authorList>
            <person name="Sun Z."/>
            <person name="Harris H.M."/>
            <person name="McCann A."/>
            <person name="Guo C."/>
            <person name="Argimon S."/>
            <person name="Zhang W."/>
            <person name="Yang X."/>
            <person name="Jeffery I.B."/>
            <person name="Cooney J.C."/>
            <person name="Kagawa T.F."/>
            <person name="Liu W."/>
            <person name="Song Y."/>
            <person name="Salvetti E."/>
            <person name="Wrobel A."/>
            <person name="Rasinkangas P."/>
            <person name="Parkhill J."/>
            <person name="Rea M.C."/>
            <person name="O'Sullivan O."/>
            <person name="Ritari J."/>
            <person name="Douillard F.P."/>
            <person name="Paul Ross R."/>
            <person name="Yang R."/>
            <person name="Briner A.E."/>
            <person name="Felis G.E."/>
            <person name="de Vos W.M."/>
            <person name="Barrangou R."/>
            <person name="Klaenhammer T.R."/>
            <person name="Caufield P.W."/>
            <person name="Cui Y."/>
            <person name="Zhang H."/>
            <person name="O'Toole P.W."/>
        </authorList>
    </citation>
    <scope>NUCLEOTIDE SEQUENCE [LARGE SCALE GENOMIC DNA]</scope>
    <source>
        <strain evidence="2 3">DSM 23365</strain>
    </source>
</reference>
<dbReference type="STRING" id="1423804.FD14_GL000126"/>